<dbReference type="AlphaFoldDB" id="A0A1I5YP68"/>
<dbReference type="Proteomes" id="UP000182025">
    <property type="component" value="Unassembled WGS sequence"/>
</dbReference>
<dbReference type="InterPro" id="IPR018774">
    <property type="entry name" value="Phage_Mu_GpT"/>
</dbReference>
<accession>A0A1I5YP68</accession>
<organism evidence="3 4">
    <name type="scientific">Ectopseudomonas toyotomiensis</name>
    <dbReference type="NCBI Taxonomy" id="554344"/>
    <lineage>
        <taxon>Bacteria</taxon>
        <taxon>Pseudomonadati</taxon>
        <taxon>Pseudomonadota</taxon>
        <taxon>Gammaproteobacteria</taxon>
        <taxon>Pseudomonadales</taxon>
        <taxon>Pseudomonadaceae</taxon>
        <taxon>Ectopseudomonas</taxon>
    </lineage>
</organism>
<evidence type="ECO:0000313" key="4">
    <source>
        <dbReference type="Proteomes" id="UP000182025"/>
    </source>
</evidence>
<dbReference type="RefSeq" id="WP_074917566.1">
    <property type="nucleotide sequence ID" value="NZ_FOXK01000009.1"/>
</dbReference>
<evidence type="ECO:0000313" key="2">
    <source>
        <dbReference type="EMBL" id="SFQ25118.1"/>
    </source>
</evidence>
<evidence type="ECO:0000313" key="3">
    <source>
        <dbReference type="EMBL" id="SFQ45707.1"/>
    </source>
</evidence>
<protein>
    <submittedName>
        <fullName evidence="3">Mu-like prophage major head subunit gpT</fullName>
    </submittedName>
</protein>
<gene>
    <name evidence="2" type="ORF">SAMN05216177_109261</name>
    <name evidence="3" type="ORF">SAMN05216177_11515</name>
</gene>
<evidence type="ECO:0000259" key="1">
    <source>
        <dbReference type="Pfam" id="PF10124"/>
    </source>
</evidence>
<sequence>MAVSITPALLAALFAGYRAEYQKALAAAQQTTQWAKVATLVPSSTSENIYPWLGQFPTLREWIGARVLKDMAAHGYAIKNRKFEGTVTIERDKVEDDLAGVFMPMFTEMGRAAAYHPESLVFELLKAGFTTACYDGQNFFDEEHPVYENTDGTGAVTSVSNMDVPAADPGPAWFLLDTTRAIKPLIFQERTKPEITSKTDPNNSDHVFNHDVYVHGVRYRCNAGFGFWQMAYASQQPLTGDNYGKARAAMQGFTADGGRPMKIKPTLLVVPPQLEAQARKLLVKDENGGNEWAGTAELFVCDELV</sequence>
<proteinExistence type="predicted"/>
<dbReference type="OrthoDB" id="9804833at2"/>
<dbReference type="Pfam" id="PF10124">
    <property type="entry name" value="Mu-like_gpT"/>
    <property type="match status" value="1"/>
</dbReference>
<keyword evidence="4" id="KW-1185">Reference proteome</keyword>
<name>A0A1I5YP68_9GAMM</name>
<reference evidence="4" key="2">
    <citation type="submission" date="2016-10" db="EMBL/GenBank/DDBJ databases">
        <authorList>
            <person name="Varghese N."/>
            <person name="Submissions S."/>
        </authorList>
    </citation>
    <scope>NUCLEOTIDE SEQUENCE [LARGE SCALE GENOMIC DNA]</scope>
    <source>
        <strain evidence="4">JCM 15604</strain>
    </source>
</reference>
<dbReference type="EMBL" id="FOXK01000015">
    <property type="protein sequence ID" value="SFQ45707.1"/>
    <property type="molecule type" value="Genomic_DNA"/>
</dbReference>
<dbReference type="EMBL" id="FOXK01000009">
    <property type="protein sequence ID" value="SFQ25118.1"/>
    <property type="molecule type" value="Genomic_DNA"/>
</dbReference>
<feature type="domain" description="Bacteriophage Mu GpT" evidence="1">
    <location>
        <begin position="10"/>
        <end position="302"/>
    </location>
</feature>
<reference evidence="3" key="1">
    <citation type="submission" date="2016-10" db="EMBL/GenBank/DDBJ databases">
        <authorList>
            <person name="de Groot N.N."/>
        </authorList>
    </citation>
    <scope>NUCLEOTIDE SEQUENCE [LARGE SCALE GENOMIC DNA]</scope>
    <source>
        <strain evidence="3">JCM 15604</strain>
    </source>
</reference>